<keyword evidence="5" id="KW-1185">Reference proteome</keyword>
<evidence type="ECO:0000313" key="5">
    <source>
        <dbReference type="Proteomes" id="UP001430954"/>
    </source>
</evidence>
<evidence type="ECO:0000259" key="3">
    <source>
        <dbReference type="PROSITE" id="PS50213"/>
    </source>
</evidence>
<feature type="region of interest" description="Disordered" evidence="1">
    <location>
        <begin position="28"/>
        <end position="50"/>
    </location>
</feature>
<gene>
    <name evidence="4" type="ORF">K6753_11715</name>
</gene>
<sequence length="212" mass="21217">MKIKLLTLALMSGIALAACSADDTDADMAATTPDPAMTDPATDPMATTPDPMTDDSMAAPGADMDIVANASNSPDHTTLVSAVQAAGLVETLQGPGPYTVFAPTNAAFDALPAGTVDGLLEPDSKDQLTGVLTYHVVEGSLDAAALTQQIEAGNGEARLTTVAGGELVAKANPAGGVTITDAQGNTANVTTADLRSSNGVIHVVDKVLMPAS</sequence>
<name>A0ABS7T8I7_9GAMM</name>
<dbReference type="PANTHER" id="PTHR10900:SF77">
    <property type="entry name" value="FI19380P1"/>
    <property type="match status" value="1"/>
</dbReference>
<reference evidence="4 5" key="1">
    <citation type="submission" date="2021-09" db="EMBL/GenBank/DDBJ databases">
        <title>Lysobacter sp. 13A isolated from the river sediment.</title>
        <authorList>
            <person name="Liu H."/>
            <person name="Li S."/>
            <person name="Mao S."/>
        </authorList>
    </citation>
    <scope>NUCLEOTIDE SEQUENCE [LARGE SCALE GENOMIC DNA]</scope>
    <source>
        <strain evidence="4 5">13A</strain>
    </source>
</reference>
<dbReference type="Proteomes" id="UP001430954">
    <property type="component" value="Unassembled WGS sequence"/>
</dbReference>
<keyword evidence="2" id="KW-0732">Signal</keyword>
<dbReference type="Gene3D" id="2.30.180.10">
    <property type="entry name" value="FAS1 domain"/>
    <property type="match status" value="1"/>
</dbReference>
<evidence type="ECO:0000313" key="4">
    <source>
        <dbReference type="EMBL" id="MBZ4040197.1"/>
    </source>
</evidence>
<feature type="signal peptide" evidence="2">
    <location>
        <begin position="1"/>
        <end position="17"/>
    </location>
</feature>
<dbReference type="EMBL" id="JAINZW010000005">
    <property type="protein sequence ID" value="MBZ4040197.1"/>
    <property type="molecule type" value="Genomic_DNA"/>
</dbReference>
<evidence type="ECO:0000256" key="1">
    <source>
        <dbReference type="SAM" id="MobiDB-lite"/>
    </source>
</evidence>
<protein>
    <submittedName>
        <fullName evidence="4">Fasciclin domain-containing protein</fullName>
    </submittedName>
</protein>
<dbReference type="PROSITE" id="PS51257">
    <property type="entry name" value="PROKAR_LIPOPROTEIN"/>
    <property type="match status" value="1"/>
</dbReference>
<dbReference type="PROSITE" id="PS50213">
    <property type="entry name" value="FAS1"/>
    <property type="match status" value="1"/>
</dbReference>
<comment type="caution">
    <text evidence="4">The sequence shown here is derived from an EMBL/GenBank/DDBJ whole genome shotgun (WGS) entry which is preliminary data.</text>
</comment>
<dbReference type="InterPro" id="IPR036378">
    <property type="entry name" value="FAS1_dom_sf"/>
</dbReference>
<organism evidence="4 5">
    <name type="scientific">Novilysobacter selenitireducens</name>
    <dbReference type="NCBI Taxonomy" id="2872639"/>
    <lineage>
        <taxon>Bacteria</taxon>
        <taxon>Pseudomonadati</taxon>
        <taxon>Pseudomonadota</taxon>
        <taxon>Gammaproteobacteria</taxon>
        <taxon>Lysobacterales</taxon>
        <taxon>Lysobacteraceae</taxon>
        <taxon>Novilysobacter</taxon>
    </lineage>
</organism>
<feature type="chain" id="PRO_5045207036" evidence="2">
    <location>
        <begin position="18"/>
        <end position="212"/>
    </location>
</feature>
<dbReference type="PANTHER" id="PTHR10900">
    <property type="entry name" value="PERIOSTIN-RELATED"/>
    <property type="match status" value="1"/>
</dbReference>
<dbReference type="SMART" id="SM00554">
    <property type="entry name" value="FAS1"/>
    <property type="match status" value="1"/>
</dbReference>
<dbReference type="InterPro" id="IPR000782">
    <property type="entry name" value="FAS1_domain"/>
</dbReference>
<dbReference type="InterPro" id="IPR050904">
    <property type="entry name" value="Adhesion/Biosynth-related"/>
</dbReference>
<feature type="domain" description="FAS1" evidence="3">
    <location>
        <begin position="63"/>
        <end position="208"/>
    </location>
</feature>
<accession>A0ABS7T8I7</accession>
<proteinExistence type="predicted"/>
<evidence type="ECO:0000256" key="2">
    <source>
        <dbReference type="SAM" id="SignalP"/>
    </source>
</evidence>
<dbReference type="SUPFAM" id="SSF82153">
    <property type="entry name" value="FAS1 domain"/>
    <property type="match status" value="1"/>
</dbReference>
<dbReference type="Pfam" id="PF02469">
    <property type="entry name" value="Fasciclin"/>
    <property type="match status" value="1"/>
</dbReference>